<gene>
    <name evidence="2" type="ORF">GGQ88_000800</name>
</gene>
<protein>
    <submittedName>
        <fullName evidence="2">Heme-degrading monooxygenase HmoA</fullName>
    </submittedName>
</protein>
<organism evidence="2 3">
    <name type="scientific">Novosphingobium hassiacum</name>
    <dbReference type="NCBI Taxonomy" id="173676"/>
    <lineage>
        <taxon>Bacteria</taxon>
        <taxon>Pseudomonadati</taxon>
        <taxon>Pseudomonadota</taxon>
        <taxon>Alphaproteobacteria</taxon>
        <taxon>Sphingomonadales</taxon>
        <taxon>Sphingomonadaceae</taxon>
        <taxon>Novosphingobium</taxon>
    </lineage>
</organism>
<dbReference type="Pfam" id="PF03992">
    <property type="entry name" value="ABM"/>
    <property type="match status" value="1"/>
</dbReference>
<sequence>MNFSKGDAQQPHVLIIHEVEDYEKWKAVFDDAAAIRREAGEIAYQLLAYDTDARQVVHFSQWTSLDAARAFFESPQLVEIRRIAGVRAPEFRYLNQIEAKTL</sequence>
<feature type="domain" description="ABM" evidence="1">
    <location>
        <begin position="23"/>
        <end position="79"/>
    </location>
</feature>
<dbReference type="InterPro" id="IPR011008">
    <property type="entry name" value="Dimeric_a/b-barrel"/>
</dbReference>
<keyword evidence="2" id="KW-0560">Oxidoreductase</keyword>
<dbReference type="Proteomes" id="UP000562395">
    <property type="component" value="Unassembled WGS sequence"/>
</dbReference>
<accession>A0A7W5ZXE6</accession>
<keyword evidence="3" id="KW-1185">Reference proteome</keyword>
<dbReference type="Gene3D" id="3.30.70.100">
    <property type="match status" value="1"/>
</dbReference>
<evidence type="ECO:0000313" key="3">
    <source>
        <dbReference type="Proteomes" id="UP000562395"/>
    </source>
</evidence>
<keyword evidence="2" id="KW-0503">Monooxygenase</keyword>
<dbReference type="EMBL" id="JACICY010000001">
    <property type="protein sequence ID" value="MBB3859560.1"/>
    <property type="molecule type" value="Genomic_DNA"/>
</dbReference>
<dbReference type="RefSeq" id="WP_183611786.1">
    <property type="nucleotide sequence ID" value="NZ_JACICY010000001.1"/>
</dbReference>
<dbReference type="GO" id="GO:0004497">
    <property type="term" value="F:monooxygenase activity"/>
    <property type="evidence" value="ECO:0007669"/>
    <property type="project" value="UniProtKB-KW"/>
</dbReference>
<reference evidence="2 3" key="1">
    <citation type="submission" date="2020-08" db="EMBL/GenBank/DDBJ databases">
        <title>Genomic Encyclopedia of Type Strains, Phase IV (KMG-IV): sequencing the most valuable type-strain genomes for metagenomic binning, comparative biology and taxonomic classification.</title>
        <authorList>
            <person name="Goeker M."/>
        </authorList>
    </citation>
    <scope>NUCLEOTIDE SEQUENCE [LARGE SCALE GENOMIC DNA]</scope>
    <source>
        <strain evidence="2 3">DSM 14552</strain>
    </source>
</reference>
<dbReference type="SUPFAM" id="SSF54909">
    <property type="entry name" value="Dimeric alpha+beta barrel"/>
    <property type="match status" value="1"/>
</dbReference>
<dbReference type="InterPro" id="IPR007138">
    <property type="entry name" value="ABM_dom"/>
</dbReference>
<proteinExistence type="predicted"/>
<dbReference type="AlphaFoldDB" id="A0A7W5ZXE6"/>
<name>A0A7W5ZXE6_9SPHN</name>
<evidence type="ECO:0000259" key="1">
    <source>
        <dbReference type="Pfam" id="PF03992"/>
    </source>
</evidence>
<comment type="caution">
    <text evidence="2">The sequence shown here is derived from an EMBL/GenBank/DDBJ whole genome shotgun (WGS) entry which is preliminary data.</text>
</comment>
<evidence type="ECO:0000313" key="2">
    <source>
        <dbReference type="EMBL" id="MBB3859560.1"/>
    </source>
</evidence>